<dbReference type="EMBL" id="SOHH01000027">
    <property type="protein sequence ID" value="TFD82205.1"/>
    <property type="molecule type" value="Genomic_DNA"/>
</dbReference>
<evidence type="ECO:0000313" key="3">
    <source>
        <dbReference type="Proteomes" id="UP000298313"/>
    </source>
</evidence>
<name>A0A4R9BE60_9MICO</name>
<reference evidence="2 3" key="1">
    <citation type="submission" date="2019-03" db="EMBL/GenBank/DDBJ databases">
        <title>Genomics of glacier-inhabiting Cryobacterium strains.</title>
        <authorList>
            <person name="Liu Q."/>
            <person name="Xin Y.-H."/>
        </authorList>
    </citation>
    <scope>NUCLEOTIDE SEQUENCE [LARGE SCALE GENOMIC DNA]</scope>
    <source>
        <strain evidence="2 3">Hh4</strain>
    </source>
</reference>
<proteinExistence type="predicted"/>
<evidence type="ECO:0000313" key="2">
    <source>
        <dbReference type="EMBL" id="TFD82205.1"/>
    </source>
</evidence>
<comment type="caution">
    <text evidence="2">The sequence shown here is derived from an EMBL/GenBank/DDBJ whole genome shotgun (WGS) entry which is preliminary data.</text>
</comment>
<dbReference type="NCBIfam" id="NF005115">
    <property type="entry name" value="PRK06547.1"/>
    <property type="match status" value="1"/>
</dbReference>
<dbReference type="GO" id="GO:0005524">
    <property type="term" value="F:ATP binding"/>
    <property type="evidence" value="ECO:0007669"/>
    <property type="project" value="UniProtKB-KW"/>
</dbReference>
<dbReference type="InterPro" id="IPR027417">
    <property type="entry name" value="P-loop_NTPase"/>
</dbReference>
<keyword evidence="2" id="KW-0547">Nucleotide-binding</keyword>
<dbReference type="Gene3D" id="3.40.50.300">
    <property type="entry name" value="P-loop containing nucleotide triphosphate hydrolases"/>
    <property type="match status" value="1"/>
</dbReference>
<evidence type="ECO:0000256" key="1">
    <source>
        <dbReference type="SAM" id="MobiDB-lite"/>
    </source>
</evidence>
<dbReference type="Proteomes" id="UP000298313">
    <property type="component" value="Unassembled WGS sequence"/>
</dbReference>
<dbReference type="SUPFAM" id="SSF52540">
    <property type="entry name" value="P-loop containing nucleoside triphosphate hydrolases"/>
    <property type="match status" value="1"/>
</dbReference>
<organism evidence="2 3">
    <name type="scientific">Cryobacterium fucosi</name>
    <dbReference type="NCBI Taxonomy" id="1259157"/>
    <lineage>
        <taxon>Bacteria</taxon>
        <taxon>Bacillati</taxon>
        <taxon>Actinomycetota</taxon>
        <taxon>Actinomycetes</taxon>
        <taxon>Micrococcales</taxon>
        <taxon>Microbacteriaceae</taxon>
        <taxon>Cryobacterium</taxon>
    </lineage>
</organism>
<keyword evidence="2" id="KW-0067">ATP-binding</keyword>
<sequence length="223" mass="24298">MPWSAWDCSWRCWPSSSRSRRATGTLSSPDPAGRPSTLLGPVLAALAGAGSAPVVLIDGPSGAGKSTLADRLVADWPGEPKPVLVRLDDIYPGWQGLAAGIDHLTRHVLAPRAGGLPAAWQRYDWANTRAAEWHPVDPARPLIVEGCGALAAAHRPFSEIRIWLAADDGIRKRRALARDGDVFRSHWDEWQDEWEAYLGRDDPERAATIRLSGTTENHPPRSA</sequence>
<protein>
    <submittedName>
        <fullName evidence="2">ATP-binding protein</fullName>
    </submittedName>
</protein>
<dbReference type="OrthoDB" id="3237545at2"/>
<keyword evidence="3" id="KW-1185">Reference proteome</keyword>
<gene>
    <name evidence="2" type="ORF">E3T48_02595</name>
</gene>
<dbReference type="AlphaFoldDB" id="A0A4R9BE60"/>
<feature type="region of interest" description="Disordered" evidence="1">
    <location>
        <begin position="14"/>
        <end position="34"/>
    </location>
</feature>
<accession>A0A4R9BE60</accession>